<accession>A0A023D7U6</accession>
<comment type="caution">
    <text evidence="1">The sequence shown here is derived from an EMBL/GenBank/DDBJ whole genome shotgun (WGS) entry which is preliminary data.</text>
</comment>
<name>A0A023D7U6_ACIMT</name>
<sequence length="81" mass="8767">MLDYDPAARDDIARMVEGERTCCAFLAFDIAERMDALTLTITAPEYAREAAETLLEQFASRSQPATAPMKKTCGCAAECGA</sequence>
<gene>
    <name evidence="1" type="ORF">Amme_081_017</name>
</gene>
<reference evidence="2" key="1">
    <citation type="journal article" date="2014" name="FEMS Microbiol. Lett.">
        <title>Draft Genomic DNA Sequence of the Facultatively Methylotrophic Bacterium Acidomonas methanolica type strain MB58.</title>
        <authorList>
            <person name="Higashiura N."/>
            <person name="Hadano H."/>
            <person name="Hirakawa H."/>
            <person name="Matsutani M."/>
            <person name="Takabe S."/>
            <person name="Matsushita K."/>
            <person name="Azuma Y."/>
        </authorList>
    </citation>
    <scope>NUCLEOTIDE SEQUENCE [LARGE SCALE GENOMIC DNA]</scope>
    <source>
        <strain evidence="2">MB58</strain>
    </source>
</reference>
<keyword evidence="2" id="KW-1185">Reference proteome</keyword>
<proteinExistence type="predicted"/>
<organism evidence="1 2">
    <name type="scientific">Acidomonas methanolica NBRC 104435</name>
    <dbReference type="NCBI Taxonomy" id="1231351"/>
    <lineage>
        <taxon>Bacteria</taxon>
        <taxon>Pseudomonadati</taxon>
        <taxon>Pseudomonadota</taxon>
        <taxon>Alphaproteobacteria</taxon>
        <taxon>Acetobacterales</taxon>
        <taxon>Acetobacteraceae</taxon>
        <taxon>Acidomonas</taxon>
    </lineage>
</organism>
<dbReference type="EMBL" id="BAND01000081">
    <property type="protein sequence ID" value="GAJ29815.1"/>
    <property type="molecule type" value="Genomic_DNA"/>
</dbReference>
<dbReference type="Proteomes" id="UP000019760">
    <property type="component" value="Unassembled WGS sequence"/>
</dbReference>
<reference evidence="1 2" key="2">
    <citation type="journal article" date="2014" name="FEMS Microbiol. Lett.">
        <title>Draft genomic DNA sequence of the facultatively methylotrophic bacterium Acidomonas methanolica type strain MB58.</title>
        <authorList>
            <person name="Higashiura N."/>
            <person name="Hadano H."/>
            <person name="Hirakawa H."/>
            <person name="Matsutani M."/>
            <person name="Takabe S."/>
            <person name="Matsushita K."/>
            <person name="Azuma Y."/>
        </authorList>
    </citation>
    <scope>NUCLEOTIDE SEQUENCE [LARGE SCALE GENOMIC DNA]</scope>
    <source>
        <strain evidence="1 2">MB58</strain>
    </source>
</reference>
<protein>
    <submittedName>
        <fullName evidence="1">Uncharacterized protein</fullName>
    </submittedName>
</protein>
<evidence type="ECO:0000313" key="1">
    <source>
        <dbReference type="EMBL" id="GAJ29815.1"/>
    </source>
</evidence>
<dbReference type="AlphaFoldDB" id="A0A023D7U6"/>
<evidence type="ECO:0000313" key="2">
    <source>
        <dbReference type="Proteomes" id="UP000019760"/>
    </source>
</evidence>